<keyword evidence="4" id="KW-1185">Reference proteome</keyword>
<organism evidence="3 4">
    <name type="scientific">Batillaria attramentaria</name>
    <dbReference type="NCBI Taxonomy" id="370345"/>
    <lineage>
        <taxon>Eukaryota</taxon>
        <taxon>Metazoa</taxon>
        <taxon>Spiralia</taxon>
        <taxon>Lophotrochozoa</taxon>
        <taxon>Mollusca</taxon>
        <taxon>Gastropoda</taxon>
        <taxon>Caenogastropoda</taxon>
        <taxon>Sorbeoconcha</taxon>
        <taxon>Cerithioidea</taxon>
        <taxon>Batillariidae</taxon>
        <taxon>Batillaria</taxon>
    </lineage>
</organism>
<evidence type="ECO:0000313" key="4">
    <source>
        <dbReference type="Proteomes" id="UP001519460"/>
    </source>
</evidence>
<evidence type="ECO:0000256" key="1">
    <source>
        <dbReference type="SAM" id="MobiDB-lite"/>
    </source>
</evidence>
<name>A0ABD0K3V1_9CAEN</name>
<protein>
    <recommendedName>
        <fullName evidence="5">Stress-associated endoplasmic reticulum protein</fullName>
    </recommendedName>
</protein>
<feature type="region of interest" description="Disordered" evidence="1">
    <location>
        <begin position="1"/>
        <end position="22"/>
    </location>
</feature>
<reference evidence="3 4" key="1">
    <citation type="journal article" date="2023" name="Sci. Data">
        <title>Genome assembly of the Korean intertidal mud-creeper Batillaria attramentaria.</title>
        <authorList>
            <person name="Patra A.K."/>
            <person name="Ho P.T."/>
            <person name="Jun S."/>
            <person name="Lee S.J."/>
            <person name="Kim Y."/>
            <person name="Won Y.J."/>
        </authorList>
    </citation>
    <scope>NUCLEOTIDE SEQUENCE [LARGE SCALE GENOMIC DNA]</scope>
    <source>
        <strain evidence="3">Wonlab-2016</strain>
    </source>
</reference>
<evidence type="ECO:0000313" key="3">
    <source>
        <dbReference type="EMBL" id="KAK7482075.1"/>
    </source>
</evidence>
<evidence type="ECO:0008006" key="5">
    <source>
        <dbReference type="Google" id="ProtNLM"/>
    </source>
</evidence>
<dbReference type="EMBL" id="JACVVK020000251">
    <property type="protein sequence ID" value="KAK7482075.1"/>
    <property type="molecule type" value="Genomic_DNA"/>
</dbReference>
<sequence>MRKQNIDRKKAEKNQSACRGPVSEARAVKRDGVFQAKRAKLDVLCFTTESRSILPKAISSAPQSLVPPARVQKCLPVIALSGIVLCVCILVFSKPFVNALRG</sequence>
<keyword evidence="2" id="KW-0812">Transmembrane</keyword>
<evidence type="ECO:0000256" key="2">
    <source>
        <dbReference type="SAM" id="Phobius"/>
    </source>
</evidence>
<accession>A0ABD0K3V1</accession>
<keyword evidence="2" id="KW-0472">Membrane</keyword>
<keyword evidence="2" id="KW-1133">Transmembrane helix</keyword>
<dbReference type="AlphaFoldDB" id="A0ABD0K3V1"/>
<feature type="compositionally biased region" description="Basic and acidic residues" evidence="1">
    <location>
        <begin position="1"/>
        <end position="13"/>
    </location>
</feature>
<proteinExistence type="predicted"/>
<comment type="caution">
    <text evidence="3">The sequence shown here is derived from an EMBL/GenBank/DDBJ whole genome shotgun (WGS) entry which is preliminary data.</text>
</comment>
<gene>
    <name evidence="3" type="ORF">BaRGS_00026659</name>
</gene>
<dbReference type="Proteomes" id="UP001519460">
    <property type="component" value="Unassembled WGS sequence"/>
</dbReference>
<feature type="transmembrane region" description="Helical" evidence="2">
    <location>
        <begin position="74"/>
        <end position="93"/>
    </location>
</feature>